<keyword evidence="3" id="KW-1185">Reference proteome</keyword>
<reference evidence="2 3" key="1">
    <citation type="submission" date="2020-08" db="EMBL/GenBank/DDBJ databases">
        <title>Genomic Encyclopedia of Type Strains, Phase IV (KMG-IV): sequencing the most valuable type-strain genomes for metagenomic binning, comparative biology and taxonomic classification.</title>
        <authorList>
            <person name="Goeker M."/>
        </authorList>
    </citation>
    <scope>NUCLEOTIDE SEQUENCE [LARGE SCALE GENOMIC DNA]</scope>
    <source>
        <strain evidence="2 3">DSM 25897</strain>
    </source>
</reference>
<gene>
    <name evidence="2" type="ORF">HNQ58_000138</name>
</gene>
<sequence length="170" mass="18623">MKGHVILSHGLNSGPEATKVAALAAVADGLGWTHERPDYTAIDARGRVEDIDDRLALLRAHAEAAPRPLVLAGSSMGAFISCLLSREMPVAGLFLMAPPIGIEGYRRRFDAAAVPTAIVHGWDDELIPAMDVVRWARARRDRLVLVDDSHRLANHVDFVAEEFGRFLQRL</sequence>
<name>A0A7W7V6X3_9GAMM</name>
<dbReference type="EMBL" id="JACHHX010000001">
    <property type="protein sequence ID" value="MBB5014267.1"/>
    <property type="molecule type" value="Genomic_DNA"/>
</dbReference>
<evidence type="ECO:0000313" key="3">
    <source>
        <dbReference type="Proteomes" id="UP000519004"/>
    </source>
</evidence>
<keyword evidence="2" id="KW-0378">Hydrolase</keyword>
<dbReference type="Pfam" id="PF12697">
    <property type="entry name" value="Abhydrolase_6"/>
    <property type="match status" value="1"/>
</dbReference>
<dbReference type="GO" id="GO:0016787">
    <property type="term" value="F:hydrolase activity"/>
    <property type="evidence" value="ECO:0007669"/>
    <property type="project" value="UniProtKB-KW"/>
</dbReference>
<dbReference type="Gene3D" id="3.40.50.1820">
    <property type="entry name" value="alpha/beta hydrolase"/>
    <property type="match status" value="1"/>
</dbReference>
<accession>A0A7W7V6X3</accession>
<evidence type="ECO:0000313" key="2">
    <source>
        <dbReference type="EMBL" id="MBB5014267.1"/>
    </source>
</evidence>
<organism evidence="2 3">
    <name type="scientific">Rehaibacterium terrae</name>
    <dbReference type="NCBI Taxonomy" id="1341696"/>
    <lineage>
        <taxon>Bacteria</taxon>
        <taxon>Pseudomonadati</taxon>
        <taxon>Pseudomonadota</taxon>
        <taxon>Gammaproteobacteria</taxon>
        <taxon>Lysobacterales</taxon>
        <taxon>Lysobacteraceae</taxon>
        <taxon>Rehaibacterium</taxon>
    </lineage>
</organism>
<dbReference type="Proteomes" id="UP000519004">
    <property type="component" value="Unassembled WGS sequence"/>
</dbReference>
<dbReference type="InterPro" id="IPR000073">
    <property type="entry name" value="AB_hydrolase_1"/>
</dbReference>
<dbReference type="SUPFAM" id="SSF53474">
    <property type="entry name" value="alpha/beta-Hydrolases"/>
    <property type="match status" value="1"/>
</dbReference>
<feature type="domain" description="AB hydrolase-1" evidence="1">
    <location>
        <begin position="6"/>
        <end position="144"/>
    </location>
</feature>
<dbReference type="InterPro" id="IPR029058">
    <property type="entry name" value="AB_hydrolase_fold"/>
</dbReference>
<protein>
    <submittedName>
        <fullName evidence="2">Alpha/beta superfamily hydrolase</fullName>
    </submittedName>
</protein>
<dbReference type="AlphaFoldDB" id="A0A7W7V6X3"/>
<evidence type="ECO:0000259" key="1">
    <source>
        <dbReference type="Pfam" id="PF12697"/>
    </source>
</evidence>
<proteinExistence type="predicted"/>
<dbReference type="RefSeq" id="WP_183946859.1">
    <property type="nucleotide sequence ID" value="NZ_JACHHX010000001.1"/>
</dbReference>
<comment type="caution">
    <text evidence="2">The sequence shown here is derived from an EMBL/GenBank/DDBJ whole genome shotgun (WGS) entry which is preliminary data.</text>
</comment>